<dbReference type="OrthoDB" id="10267474at2759"/>
<dbReference type="Gene3D" id="3.40.50.800">
    <property type="entry name" value="Anticodon-binding domain"/>
    <property type="match status" value="1"/>
</dbReference>
<dbReference type="InterPro" id="IPR045864">
    <property type="entry name" value="aa-tRNA-synth_II/BPL/LPL"/>
</dbReference>
<evidence type="ECO:0000313" key="2">
    <source>
        <dbReference type="EMBL" id="OAA64046.1"/>
    </source>
</evidence>
<dbReference type="AlphaFoldDB" id="A0A167WPE0"/>
<dbReference type="InterPro" id="IPR050062">
    <property type="entry name" value="Pro-tRNA_synthetase"/>
</dbReference>
<dbReference type="Gene3D" id="3.30.930.10">
    <property type="entry name" value="Bira Bifunctional Protein, Domain 2"/>
    <property type="match status" value="2"/>
</dbReference>
<dbReference type="EMBL" id="AZHB01000010">
    <property type="protein sequence ID" value="OAA64046.1"/>
    <property type="molecule type" value="Genomic_DNA"/>
</dbReference>
<dbReference type="PANTHER" id="PTHR42753:SF2">
    <property type="entry name" value="PROLINE--TRNA LIGASE"/>
    <property type="match status" value="1"/>
</dbReference>
<dbReference type="InterPro" id="IPR004154">
    <property type="entry name" value="Anticodon-bd"/>
</dbReference>
<dbReference type="SUPFAM" id="SSF55681">
    <property type="entry name" value="Class II aaRS and biotin synthetases"/>
    <property type="match status" value="1"/>
</dbReference>
<comment type="caution">
    <text evidence="2">The sequence shown here is derived from an EMBL/GenBank/DDBJ whole genome shotgun (WGS) entry which is preliminary data.</text>
</comment>
<feature type="domain" description="Anticodon-binding" evidence="1">
    <location>
        <begin position="297"/>
        <end position="385"/>
    </location>
</feature>
<dbReference type="SUPFAM" id="SSF52954">
    <property type="entry name" value="Class II aaRS ABD-related"/>
    <property type="match status" value="1"/>
</dbReference>
<evidence type="ECO:0000259" key="1">
    <source>
        <dbReference type="Pfam" id="PF03129"/>
    </source>
</evidence>
<dbReference type="PANTHER" id="PTHR42753">
    <property type="entry name" value="MITOCHONDRIAL RIBOSOME PROTEIN L39/PROLYL-TRNA LIGASE FAMILY MEMBER"/>
    <property type="match status" value="1"/>
</dbReference>
<organism evidence="2 3">
    <name type="scientific">Cordyceps fumosorosea (strain ARSEF 2679)</name>
    <name type="common">Isaria fumosorosea</name>
    <dbReference type="NCBI Taxonomy" id="1081104"/>
    <lineage>
        <taxon>Eukaryota</taxon>
        <taxon>Fungi</taxon>
        <taxon>Dikarya</taxon>
        <taxon>Ascomycota</taxon>
        <taxon>Pezizomycotina</taxon>
        <taxon>Sordariomycetes</taxon>
        <taxon>Hypocreomycetidae</taxon>
        <taxon>Hypocreales</taxon>
        <taxon>Cordycipitaceae</taxon>
        <taxon>Cordyceps</taxon>
    </lineage>
</organism>
<reference evidence="2 3" key="1">
    <citation type="journal article" date="2016" name="Genome Biol. Evol.">
        <title>Divergent and convergent evolution of fungal pathogenicity.</title>
        <authorList>
            <person name="Shang Y."/>
            <person name="Xiao G."/>
            <person name="Zheng P."/>
            <person name="Cen K."/>
            <person name="Zhan S."/>
            <person name="Wang C."/>
        </authorList>
    </citation>
    <scope>NUCLEOTIDE SEQUENCE [LARGE SCALE GENOMIC DNA]</scope>
    <source>
        <strain evidence="2 3">ARSEF 2679</strain>
    </source>
</reference>
<proteinExistence type="predicted"/>
<keyword evidence="3" id="KW-1185">Reference proteome</keyword>
<dbReference type="Pfam" id="PF03129">
    <property type="entry name" value="HGTP_anticodon"/>
    <property type="match status" value="1"/>
</dbReference>
<keyword evidence="2" id="KW-0030">Aminoacyl-tRNA synthetase</keyword>
<dbReference type="STRING" id="1081104.A0A167WPE0"/>
<sequence length="390" mass="42465">MKDLYTFDLSSEAAIQTYQQVQAAYRAIFDEINVEILVAEASSGDMGGNHSHEYHLADSTGEDTIAHCSGCGYTANDEVAVSRAKPQDSIDAAVASSYGVWRGITKDRNTLINAWYPQDNGGRPNLHVVKSLVPELDTSVHETLPLWEAAVESPETALVNIIDGRLASGFGKIHSKLSLLPGELQDDFIGPQFATSTSANGEGLNLLALAEGDGCPRCESGTLEINKALELGHTFYLGTRYSKPLEALVSLPEKPSQPIPIQMGCFGIGVSRIFGAVAENRADDRGLNWPRAIAPFEVAVIPSSAVNDETLAFFDSLTSQSFDAVLDDRKKAFGWKMKDADMTGYPVVVILGKAWRERNVCEVQCRRLELKEEVAASDLPQFLEQLLQKL</sequence>
<keyword evidence="2" id="KW-0436">Ligase</keyword>
<dbReference type="GO" id="GO:0006433">
    <property type="term" value="P:prolyl-tRNA aminoacylation"/>
    <property type="evidence" value="ECO:0007669"/>
    <property type="project" value="TreeGrafter"/>
</dbReference>
<protein>
    <submittedName>
        <fullName evidence="2">Prolyl-tRNA synthetase</fullName>
    </submittedName>
</protein>
<accession>A0A167WPE0</accession>
<name>A0A167WPE0_CORFA</name>
<dbReference type="GeneID" id="30021047"/>
<dbReference type="Proteomes" id="UP000076744">
    <property type="component" value="Unassembled WGS sequence"/>
</dbReference>
<evidence type="ECO:0000313" key="3">
    <source>
        <dbReference type="Proteomes" id="UP000076744"/>
    </source>
</evidence>
<gene>
    <name evidence="2" type="ORF">ISF_04755</name>
</gene>
<dbReference type="GO" id="GO:0005739">
    <property type="term" value="C:mitochondrion"/>
    <property type="evidence" value="ECO:0007669"/>
    <property type="project" value="TreeGrafter"/>
</dbReference>
<dbReference type="GO" id="GO:0004827">
    <property type="term" value="F:proline-tRNA ligase activity"/>
    <property type="evidence" value="ECO:0007669"/>
    <property type="project" value="TreeGrafter"/>
</dbReference>
<dbReference type="RefSeq" id="XP_018704695.1">
    <property type="nucleotide sequence ID" value="XM_018848360.1"/>
</dbReference>
<dbReference type="InterPro" id="IPR036621">
    <property type="entry name" value="Anticodon-bd_dom_sf"/>
</dbReference>